<dbReference type="InterPro" id="IPR003416">
    <property type="entry name" value="MgtC/SapB/SrpB/YhiD_fam"/>
</dbReference>
<dbReference type="RefSeq" id="WP_256944943.1">
    <property type="nucleotide sequence ID" value="NZ_JANHNZ010000003.1"/>
</dbReference>
<proteinExistence type="inferred from homology"/>
<organism evidence="9 10">
    <name type="scientific">Granulicatella seriolae</name>
    <dbReference type="NCBI Taxonomy" id="2967226"/>
    <lineage>
        <taxon>Bacteria</taxon>
        <taxon>Bacillati</taxon>
        <taxon>Bacillota</taxon>
        <taxon>Bacilli</taxon>
        <taxon>Lactobacillales</taxon>
        <taxon>Carnobacteriaceae</taxon>
        <taxon>Granulicatella</taxon>
    </lineage>
</organism>
<evidence type="ECO:0000256" key="3">
    <source>
        <dbReference type="ARBA" id="ARBA00022475"/>
    </source>
</evidence>
<keyword evidence="5 7" id="KW-1133">Transmembrane helix</keyword>
<evidence type="ECO:0000313" key="10">
    <source>
        <dbReference type="Proteomes" id="UP001059480"/>
    </source>
</evidence>
<dbReference type="InterPro" id="IPR049177">
    <property type="entry name" value="MgtC_SapB_SrpB_YhiD_N"/>
</dbReference>
<dbReference type="PRINTS" id="PR01837">
    <property type="entry name" value="MGTCSAPBPROT"/>
</dbReference>
<evidence type="ECO:0000259" key="8">
    <source>
        <dbReference type="Pfam" id="PF02308"/>
    </source>
</evidence>
<dbReference type="PANTHER" id="PTHR33778">
    <property type="entry name" value="PROTEIN MGTC"/>
    <property type="match status" value="1"/>
</dbReference>
<feature type="transmembrane region" description="Helical" evidence="7">
    <location>
        <begin position="109"/>
        <end position="142"/>
    </location>
</feature>
<dbReference type="Pfam" id="PF02308">
    <property type="entry name" value="MgtC"/>
    <property type="match status" value="1"/>
</dbReference>
<reference evidence="9" key="2">
    <citation type="journal article" date="2023" name="Curr. Microbiol.">
        <title>Granulicatella seriolae sp. nov., a Novel Facultative Anaerobe Isolated from Yellowtail Marine Fish.</title>
        <authorList>
            <person name="Lee M."/>
            <person name="Choi Y.J."/>
            <person name="Farooq A."/>
            <person name="Jeong J.B."/>
            <person name="Jung M.Y."/>
        </authorList>
    </citation>
    <scope>NUCLEOTIDE SEQUENCE</scope>
    <source>
        <strain evidence="9">S8</strain>
    </source>
</reference>
<evidence type="ECO:0000256" key="5">
    <source>
        <dbReference type="ARBA" id="ARBA00022989"/>
    </source>
</evidence>
<sequence length="233" mass="25569">METKEIILRLTLAFIISGVIGFEREKNQSHAGIKTHLLVGISAALVAVIQSEIAKDALEMARANPDLVDLFRADPARLTAQVISGIGFLGAGTIIVTKRSVSGLTTAASIWSVACLGIAVGMGYFNIAITGFLIIASILFILKRLVHINTPTVLIIKYFGGTDTIEEVKLIMKDLNLDFSAVKYDAHIHGERKIYTTVFEIKSLGRQEFDKLLEMLSRNEDVINCEKTMMETL</sequence>
<dbReference type="Proteomes" id="UP001059480">
    <property type="component" value="Unassembled WGS sequence"/>
</dbReference>
<evidence type="ECO:0000256" key="7">
    <source>
        <dbReference type="SAM" id="Phobius"/>
    </source>
</evidence>
<dbReference type="EMBL" id="JANHNZ010000003">
    <property type="protein sequence ID" value="MCQ9209834.1"/>
    <property type="molecule type" value="Genomic_DNA"/>
</dbReference>
<protein>
    <submittedName>
        <fullName evidence="9">MgtC/SapB family protein</fullName>
    </submittedName>
</protein>
<name>A0ABT1WMS8_9LACT</name>
<keyword evidence="10" id="KW-1185">Reference proteome</keyword>
<evidence type="ECO:0000256" key="4">
    <source>
        <dbReference type="ARBA" id="ARBA00022692"/>
    </source>
</evidence>
<dbReference type="PANTHER" id="PTHR33778:SF1">
    <property type="entry name" value="MAGNESIUM TRANSPORTER YHID-RELATED"/>
    <property type="match status" value="1"/>
</dbReference>
<feature type="transmembrane region" description="Helical" evidence="7">
    <location>
        <begin position="35"/>
        <end position="53"/>
    </location>
</feature>
<feature type="transmembrane region" description="Helical" evidence="7">
    <location>
        <begin position="6"/>
        <end position="23"/>
    </location>
</feature>
<gene>
    <name evidence="9" type="ORF">NPA36_04645</name>
</gene>
<reference evidence="9" key="3">
    <citation type="journal article" date="2023" name="Microbiol. Resour. Announc.">
        <title>Draft Genome Sequence of Granulicatella sp. Strain S8, Isolated from a Marine Fish, Seriola quinqueradiata.</title>
        <authorList>
            <person name="Lee M."/>
            <person name="Farooq A."/>
            <person name="Jeong J.B."/>
            <person name="Jung M.Y."/>
        </authorList>
    </citation>
    <scope>NUCLEOTIDE SEQUENCE</scope>
    <source>
        <strain evidence="9">S8</strain>
    </source>
</reference>
<evidence type="ECO:0000256" key="6">
    <source>
        <dbReference type="ARBA" id="ARBA00023136"/>
    </source>
</evidence>
<keyword evidence="3" id="KW-1003">Cell membrane</keyword>
<feature type="transmembrane region" description="Helical" evidence="7">
    <location>
        <begin position="78"/>
        <end position="97"/>
    </location>
</feature>
<reference evidence="9" key="1">
    <citation type="submission" date="2022-07" db="EMBL/GenBank/DDBJ databases">
        <authorList>
            <person name="Jung M.-Y."/>
            <person name="Lee M."/>
        </authorList>
    </citation>
    <scope>NUCLEOTIDE SEQUENCE</scope>
    <source>
        <strain evidence="9">S8</strain>
    </source>
</reference>
<comment type="subcellular location">
    <subcellularLocation>
        <location evidence="1">Cell membrane</location>
        <topology evidence="1">Multi-pass membrane protein</topology>
    </subcellularLocation>
</comment>
<evidence type="ECO:0000313" key="9">
    <source>
        <dbReference type="EMBL" id="MCQ9209834.1"/>
    </source>
</evidence>
<evidence type="ECO:0000256" key="1">
    <source>
        <dbReference type="ARBA" id="ARBA00004651"/>
    </source>
</evidence>
<accession>A0ABT1WMS8</accession>
<keyword evidence="6 7" id="KW-0472">Membrane</keyword>
<evidence type="ECO:0000256" key="2">
    <source>
        <dbReference type="ARBA" id="ARBA00009298"/>
    </source>
</evidence>
<comment type="caution">
    <text evidence="9">The sequence shown here is derived from an EMBL/GenBank/DDBJ whole genome shotgun (WGS) entry which is preliminary data.</text>
</comment>
<comment type="similarity">
    <text evidence="2">Belongs to the MgtC/SapB family.</text>
</comment>
<keyword evidence="4 7" id="KW-0812">Transmembrane</keyword>
<feature type="domain" description="MgtC/SapB/SrpB/YhiD N-terminal" evidence="8">
    <location>
        <begin position="10"/>
        <end position="146"/>
    </location>
</feature>